<dbReference type="PANTHER" id="PTHR42711">
    <property type="entry name" value="ABC TRANSPORTER ATP-BINDING PROTEIN"/>
    <property type="match status" value="1"/>
</dbReference>
<dbReference type="EMBL" id="JXTG01000022">
    <property type="protein sequence ID" value="KIP20170.1"/>
    <property type="molecule type" value="Genomic_DNA"/>
</dbReference>
<dbReference type="PROSITE" id="PS00211">
    <property type="entry name" value="ABC_TRANSPORTER_1"/>
    <property type="match status" value="1"/>
</dbReference>
<dbReference type="InterPro" id="IPR017871">
    <property type="entry name" value="ABC_transporter-like_CS"/>
</dbReference>
<dbReference type="GO" id="GO:0005524">
    <property type="term" value="F:ATP binding"/>
    <property type="evidence" value="ECO:0007669"/>
    <property type="project" value="UniProtKB-KW"/>
</dbReference>
<evidence type="ECO:0000259" key="5">
    <source>
        <dbReference type="PROSITE" id="PS50893"/>
    </source>
</evidence>
<dbReference type="GO" id="GO:0016887">
    <property type="term" value="F:ATP hydrolysis activity"/>
    <property type="evidence" value="ECO:0007669"/>
    <property type="project" value="InterPro"/>
</dbReference>
<dbReference type="PROSITE" id="PS50893">
    <property type="entry name" value="ABC_TRANSPORTER_2"/>
    <property type="match status" value="1"/>
</dbReference>
<dbReference type="PATRIC" id="fig|265546.4.peg.2647"/>
<evidence type="ECO:0000313" key="6">
    <source>
        <dbReference type="EMBL" id="KIP20170.1"/>
    </source>
</evidence>
<keyword evidence="4 6" id="KW-0067">ATP-binding</keyword>
<dbReference type="InterPro" id="IPR050763">
    <property type="entry name" value="ABC_transporter_ATP-binding"/>
</dbReference>
<gene>
    <name evidence="6" type="ORF">JV16_02633</name>
</gene>
<keyword evidence="3" id="KW-0547">Nucleotide-binding</keyword>
<feature type="domain" description="ABC transporter" evidence="5">
    <location>
        <begin position="5"/>
        <end position="227"/>
    </location>
</feature>
<keyword evidence="2" id="KW-0813">Transport</keyword>
<protein>
    <submittedName>
        <fullName evidence="6">Putative ABC transporter ATP-binding protein YbhF</fullName>
    </submittedName>
</protein>
<dbReference type="InterPro" id="IPR003593">
    <property type="entry name" value="AAA+_ATPase"/>
</dbReference>
<evidence type="ECO:0000256" key="2">
    <source>
        <dbReference type="ARBA" id="ARBA00022448"/>
    </source>
</evidence>
<evidence type="ECO:0000256" key="1">
    <source>
        <dbReference type="ARBA" id="ARBA00005417"/>
    </source>
</evidence>
<proteinExistence type="inferred from homology"/>
<comment type="caution">
    <text evidence="6">The sequence shown here is derived from an EMBL/GenBank/DDBJ whole genome shotgun (WGS) entry which is preliminary data.</text>
</comment>
<name>A0A0D0G489_9BACL</name>
<organism evidence="6 7">
    <name type="scientific">Anoxybacillus ayderensis</name>
    <dbReference type="NCBI Taxonomy" id="265546"/>
    <lineage>
        <taxon>Bacteria</taxon>
        <taxon>Bacillati</taxon>
        <taxon>Bacillota</taxon>
        <taxon>Bacilli</taxon>
        <taxon>Bacillales</taxon>
        <taxon>Anoxybacillaceae</taxon>
        <taxon>Anoxybacillus</taxon>
    </lineage>
</organism>
<dbReference type="InterPro" id="IPR003439">
    <property type="entry name" value="ABC_transporter-like_ATP-bd"/>
</dbReference>
<dbReference type="SMART" id="SM00382">
    <property type="entry name" value="AAA"/>
    <property type="match status" value="1"/>
</dbReference>
<reference evidence="6 7" key="1">
    <citation type="submission" date="2015-01" db="EMBL/GenBank/DDBJ databases">
        <title>Genome sequence of Anoxybacillus ayderensis strain AB04.</title>
        <authorList>
            <person name="Belduz A.O."/>
            <person name="Canakci S."/>
            <person name="Chan K.-G."/>
            <person name="Kahar U.M."/>
            <person name="Yaakob A.S."/>
            <person name="Chan C.S."/>
            <person name="Goh K.M."/>
        </authorList>
    </citation>
    <scope>NUCLEOTIDE SEQUENCE [LARGE SCALE GENOMIC DNA]</scope>
    <source>
        <strain evidence="6 7">AB04</strain>
    </source>
</reference>
<dbReference type="SUPFAM" id="SSF52540">
    <property type="entry name" value="P-loop containing nucleoside triphosphate hydrolases"/>
    <property type="match status" value="1"/>
</dbReference>
<comment type="similarity">
    <text evidence="1">Belongs to the ABC transporter superfamily.</text>
</comment>
<dbReference type="Gene3D" id="3.40.50.300">
    <property type="entry name" value="P-loop containing nucleotide triphosphate hydrolases"/>
    <property type="match status" value="1"/>
</dbReference>
<evidence type="ECO:0000256" key="4">
    <source>
        <dbReference type="ARBA" id="ARBA00022840"/>
    </source>
</evidence>
<evidence type="ECO:0000313" key="7">
    <source>
        <dbReference type="Proteomes" id="UP000032047"/>
    </source>
</evidence>
<dbReference type="AlphaFoldDB" id="A0A0D0G489"/>
<dbReference type="PANTHER" id="PTHR42711:SF5">
    <property type="entry name" value="ABC TRANSPORTER ATP-BINDING PROTEIN NATA"/>
    <property type="match status" value="1"/>
</dbReference>
<dbReference type="RefSeq" id="WP_042536223.1">
    <property type="nucleotide sequence ID" value="NZ_JXTG01000022.1"/>
</dbReference>
<dbReference type="Proteomes" id="UP000032047">
    <property type="component" value="Unassembled WGS sequence"/>
</dbReference>
<sequence>MSIVISLKNVSKSYKGLTLFQNVNLDIEKGSICGIVGPNGSGKSVLFKMICGFVFPDEGSIVVDGVEIGKSKRFPDNIGIIIDRPGYIANKTGFQNLKELAMIRGKISDEKIAETMEKVGLQPQAKQKVKHYSLGMKQKLAIAQAIMEDQQILILDEPFNALDAESVNNIRHLLLSFKSEGRTILLTSHNQEDIDILCDRVFRINKYQLEPVALVKNESSTTHHLKPNSF</sequence>
<dbReference type="InterPro" id="IPR027417">
    <property type="entry name" value="P-loop_NTPase"/>
</dbReference>
<dbReference type="Pfam" id="PF00005">
    <property type="entry name" value="ABC_tran"/>
    <property type="match status" value="1"/>
</dbReference>
<accession>A0A0D0G489</accession>
<keyword evidence="7" id="KW-1185">Reference proteome</keyword>
<evidence type="ECO:0000256" key="3">
    <source>
        <dbReference type="ARBA" id="ARBA00022741"/>
    </source>
</evidence>